<reference evidence="1" key="3">
    <citation type="submission" date="2025-09" db="UniProtKB">
        <authorList>
            <consortium name="Ensembl"/>
        </authorList>
    </citation>
    <scope>IDENTIFICATION</scope>
</reference>
<dbReference type="GeneTree" id="ENSGT00960000187430"/>
<protein>
    <submittedName>
        <fullName evidence="1">Uncharacterized protein</fullName>
    </submittedName>
</protein>
<organism evidence="1 2">
    <name type="scientific">Gopherus evgoodei</name>
    <name type="common">Goodes thornscrub tortoise</name>
    <dbReference type="NCBI Taxonomy" id="1825980"/>
    <lineage>
        <taxon>Eukaryota</taxon>
        <taxon>Metazoa</taxon>
        <taxon>Chordata</taxon>
        <taxon>Craniata</taxon>
        <taxon>Vertebrata</taxon>
        <taxon>Euteleostomi</taxon>
        <taxon>Archelosauria</taxon>
        <taxon>Testudinata</taxon>
        <taxon>Testudines</taxon>
        <taxon>Cryptodira</taxon>
        <taxon>Durocryptodira</taxon>
        <taxon>Testudinoidea</taxon>
        <taxon>Testudinidae</taxon>
        <taxon>Gopherus</taxon>
    </lineage>
</organism>
<evidence type="ECO:0000313" key="1">
    <source>
        <dbReference type="Ensembl" id="ENSGEVP00005026544.1"/>
    </source>
</evidence>
<dbReference type="OrthoDB" id="47328at2759"/>
<sequence length="54" mass="6004">LSQPLLPWAGQETQKFTRVLSKAGTAAKLRQSISEAVRGSMFVVRAWPGRDGRY</sequence>
<dbReference type="Proteomes" id="UP000694390">
    <property type="component" value="Chromosome 5"/>
</dbReference>
<dbReference type="Ensembl" id="ENSGEVT00005027926.1">
    <property type="protein sequence ID" value="ENSGEVP00005026544.1"/>
    <property type="gene ID" value="ENSGEVG00005018826.1"/>
</dbReference>
<dbReference type="AlphaFoldDB" id="A0A8C4YKV2"/>
<accession>A0A8C4YKV2</accession>
<reference evidence="1" key="2">
    <citation type="submission" date="2025-08" db="UniProtKB">
        <authorList>
            <consortium name="Ensembl"/>
        </authorList>
    </citation>
    <scope>IDENTIFICATION</scope>
</reference>
<proteinExistence type="predicted"/>
<name>A0A8C4YKV2_9SAUR</name>
<evidence type="ECO:0000313" key="2">
    <source>
        <dbReference type="Proteomes" id="UP000694390"/>
    </source>
</evidence>
<keyword evidence="2" id="KW-1185">Reference proteome</keyword>
<reference evidence="1" key="1">
    <citation type="submission" date="2019-06" db="EMBL/GenBank/DDBJ databases">
        <title>G10K-VGP Goodes thornscrub tortoise genome, primary haplotype.</title>
        <authorList>
            <person name="Murphy B."/>
            <person name="Edwards T."/>
            <person name="Rhie A."/>
            <person name="Koren S."/>
            <person name="Phillippy A."/>
            <person name="Fedrigo O."/>
            <person name="Haase B."/>
            <person name="Mountcastle J."/>
            <person name="Lewin H."/>
            <person name="Damas J."/>
            <person name="Howe K."/>
            <person name="Formenti G."/>
            <person name="Myers G."/>
            <person name="Durbin R."/>
            <person name="Jarvis E.D."/>
        </authorList>
    </citation>
    <scope>NUCLEOTIDE SEQUENCE [LARGE SCALE GENOMIC DNA]</scope>
</reference>